<protein>
    <submittedName>
        <fullName evidence="1">Uncharacterized protein</fullName>
    </submittedName>
</protein>
<evidence type="ECO:0000313" key="2">
    <source>
        <dbReference type="Proteomes" id="UP001642360"/>
    </source>
</evidence>
<keyword evidence="2" id="KW-1185">Reference proteome</keyword>
<evidence type="ECO:0000313" key="1">
    <source>
        <dbReference type="EMBL" id="CAK9182450.1"/>
    </source>
</evidence>
<accession>A0ABC8UN18</accession>
<dbReference type="EMBL" id="CAUOFW020008357">
    <property type="protein sequence ID" value="CAK9182450.1"/>
    <property type="molecule type" value="Genomic_DNA"/>
</dbReference>
<name>A0ABC8UN18_9AQUA</name>
<gene>
    <name evidence="1" type="ORF">ILEXP_LOCUS52624</name>
</gene>
<sequence>MQYRMSLPVERKLLRSPTPAVILREKATDLNNVLIKEIGGKPTEDEGISLLGGSKNKQDVTNDKGKEIYLQEQAQSAALVGLTSKELRQSSNGGESNMCLLIRQASPPTGDSTFFIDHQLVSDGEIDETGGSLEKEEEELQPDLEMLNSSVCQTTLVVPQGAKTRSRSSCSEVLVVLPRVPDTEDIRDLRCRRMSSALKSSGVRSHLYFPYCDTCHLCDLLSQGLLFDVTLALEP</sequence>
<organism evidence="1 2">
    <name type="scientific">Ilex paraguariensis</name>
    <name type="common">yerba mate</name>
    <dbReference type="NCBI Taxonomy" id="185542"/>
    <lineage>
        <taxon>Eukaryota</taxon>
        <taxon>Viridiplantae</taxon>
        <taxon>Streptophyta</taxon>
        <taxon>Embryophyta</taxon>
        <taxon>Tracheophyta</taxon>
        <taxon>Spermatophyta</taxon>
        <taxon>Magnoliopsida</taxon>
        <taxon>eudicotyledons</taxon>
        <taxon>Gunneridae</taxon>
        <taxon>Pentapetalae</taxon>
        <taxon>asterids</taxon>
        <taxon>campanulids</taxon>
        <taxon>Aquifoliales</taxon>
        <taxon>Aquifoliaceae</taxon>
        <taxon>Ilex</taxon>
    </lineage>
</organism>
<dbReference type="Proteomes" id="UP001642360">
    <property type="component" value="Unassembled WGS sequence"/>
</dbReference>
<dbReference type="AlphaFoldDB" id="A0ABC8UN18"/>
<proteinExistence type="predicted"/>
<comment type="caution">
    <text evidence="1">The sequence shown here is derived from an EMBL/GenBank/DDBJ whole genome shotgun (WGS) entry which is preliminary data.</text>
</comment>
<reference evidence="1 2" key="1">
    <citation type="submission" date="2024-02" db="EMBL/GenBank/DDBJ databases">
        <authorList>
            <person name="Vignale AGUSTIN F."/>
            <person name="Sosa J E."/>
            <person name="Modenutti C."/>
        </authorList>
    </citation>
    <scope>NUCLEOTIDE SEQUENCE [LARGE SCALE GENOMIC DNA]</scope>
</reference>